<dbReference type="Pfam" id="PF01987">
    <property type="entry name" value="AIM24"/>
    <property type="match status" value="1"/>
</dbReference>
<evidence type="ECO:0000313" key="1">
    <source>
        <dbReference type="EMBL" id="KAK3256333.1"/>
    </source>
</evidence>
<dbReference type="InterPro" id="IPR036983">
    <property type="entry name" value="AIM24_sf"/>
</dbReference>
<sequence length="273" mass="28592">MEKHQIAAPGMPVMASTGAVTDAENNFDPQGKFRIFKQGAYPAVEVSVTDTDALITQGGAMISMHANVDLSVTTHGGAAASCFRCCCAGETFFFTQFKAAPDAPKGVAYDVLIAPGIPGEVTMLHLDGNTNWRIQKASFLGCDPTVKIDTVMQSLMKGCCSGEGFFIMKASGAGRLVLNSFGSIIRYDLAAGEKRAVDNGALVAWTDSMDYTISRANKNSTMASFLSGEGFVNRFTGPGTVFVQTRNLKALADALIPYLPTQGNGGGGAGGSE</sequence>
<proteinExistence type="predicted"/>
<dbReference type="Proteomes" id="UP001190700">
    <property type="component" value="Unassembled WGS sequence"/>
</dbReference>
<dbReference type="InterPro" id="IPR002838">
    <property type="entry name" value="AIM24"/>
</dbReference>
<gene>
    <name evidence="1" type="ORF">CYMTET_34524</name>
</gene>
<evidence type="ECO:0000313" key="2">
    <source>
        <dbReference type="Proteomes" id="UP001190700"/>
    </source>
</evidence>
<organism evidence="1 2">
    <name type="scientific">Cymbomonas tetramitiformis</name>
    <dbReference type="NCBI Taxonomy" id="36881"/>
    <lineage>
        <taxon>Eukaryota</taxon>
        <taxon>Viridiplantae</taxon>
        <taxon>Chlorophyta</taxon>
        <taxon>Pyramimonadophyceae</taxon>
        <taxon>Pyramimonadales</taxon>
        <taxon>Pyramimonadaceae</taxon>
        <taxon>Cymbomonas</taxon>
    </lineage>
</organism>
<protein>
    <recommendedName>
        <fullName evidence="3">Altered inheritance of mitochondria protein 24, mitochondrial</fullName>
    </recommendedName>
</protein>
<dbReference type="PANTHER" id="PTHR43657:SF1">
    <property type="entry name" value="ALTERED INHERITANCE OF MITOCHONDRIA PROTEIN 24, MITOCHONDRIAL"/>
    <property type="match status" value="1"/>
</dbReference>
<dbReference type="NCBIfam" id="TIGR00266">
    <property type="entry name" value="TIGR00266 family protein"/>
    <property type="match status" value="1"/>
</dbReference>
<name>A0AAE0FAZ2_9CHLO</name>
<comment type="caution">
    <text evidence="1">The sequence shown here is derived from an EMBL/GenBank/DDBJ whole genome shotgun (WGS) entry which is preliminary data.</text>
</comment>
<dbReference type="SUPFAM" id="SSF51219">
    <property type="entry name" value="TRAP-like"/>
    <property type="match status" value="1"/>
</dbReference>
<accession>A0AAE0FAZ2</accession>
<dbReference type="InterPro" id="IPR016031">
    <property type="entry name" value="Trp_RNA-bd_attenuator-like_dom"/>
</dbReference>
<reference evidence="1 2" key="1">
    <citation type="journal article" date="2015" name="Genome Biol. Evol.">
        <title>Comparative Genomics of a Bacterivorous Green Alga Reveals Evolutionary Causalities and Consequences of Phago-Mixotrophic Mode of Nutrition.</title>
        <authorList>
            <person name="Burns J.A."/>
            <person name="Paasch A."/>
            <person name="Narechania A."/>
            <person name="Kim E."/>
        </authorList>
    </citation>
    <scope>NUCLEOTIDE SEQUENCE [LARGE SCALE GENOMIC DNA]</scope>
    <source>
        <strain evidence="1 2">PLY_AMNH</strain>
    </source>
</reference>
<keyword evidence="2" id="KW-1185">Reference proteome</keyword>
<dbReference type="Gene3D" id="3.60.160.10">
    <property type="entry name" value="Mitochondrial biogenesis AIM24"/>
    <property type="match status" value="1"/>
</dbReference>
<dbReference type="AlphaFoldDB" id="A0AAE0FAZ2"/>
<dbReference type="EMBL" id="LGRX02021760">
    <property type="protein sequence ID" value="KAK3256333.1"/>
    <property type="molecule type" value="Genomic_DNA"/>
</dbReference>
<dbReference type="PANTHER" id="PTHR43657">
    <property type="entry name" value="TRYPTOPHAN RNA-BINDING ATTENUATOR PROTEIN-LIKE PROTEIN"/>
    <property type="match status" value="1"/>
</dbReference>
<evidence type="ECO:0008006" key="3">
    <source>
        <dbReference type="Google" id="ProtNLM"/>
    </source>
</evidence>